<keyword evidence="3" id="KW-1185">Reference proteome</keyword>
<evidence type="ECO:0000313" key="2">
    <source>
        <dbReference type="EMBL" id="GAA0582963.1"/>
    </source>
</evidence>
<protein>
    <submittedName>
        <fullName evidence="2">Uncharacterized protein</fullName>
    </submittedName>
</protein>
<sequence>MAALSPGECQPLGGDIGASPDFVKKKDGLSQIGAEGREGLSFPLWWRRAREGGVLFPTAGKAKIGKNFSWPIGAEVISSALADVPQAAFIRIEFHEPEQHYSPETRPRS</sequence>
<dbReference type="Proteomes" id="UP001499951">
    <property type="component" value="Unassembled WGS sequence"/>
</dbReference>
<accession>A0ABN1F6D5</accession>
<organism evidence="2 3">
    <name type="scientific">Rhizomicrobium electricum</name>
    <dbReference type="NCBI Taxonomy" id="480070"/>
    <lineage>
        <taxon>Bacteria</taxon>
        <taxon>Pseudomonadati</taxon>
        <taxon>Pseudomonadota</taxon>
        <taxon>Alphaproteobacteria</taxon>
        <taxon>Micropepsales</taxon>
        <taxon>Micropepsaceae</taxon>
        <taxon>Rhizomicrobium</taxon>
    </lineage>
</organism>
<evidence type="ECO:0000256" key="1">
    <source>
        <dbReference type="SAM" id="MobiDB-lite"/>
    </source>
</evidence>
<reference evidence="2 3" key="1">
    <citation type="journal article" date="2019" name="Int. J. Syst. Evol. Microbiol.">
        <title>The Global Catalogue of Microorganisms (GCM) 10K type strain sequencing project: providing services to taxonomists for standard genome sequencing and annotation.</title>
        <authorList>
            <consortium name="The Broad Institute Genomics Platform"/>
            <consortium name="The Broad Institute Genome Sequencing Center for Infectious Disease"/>
            <person name="Wu L."/>
            <person name="Ma J."/>
        </authorList>
    </citation>
    <scope>NUCLEOTIDE SEQUENCE [LARGE SCALE GENOMIC DNA]</scope>
    <source>
        <strain evidence="2 3">JCM 15089</strain>
    </source>
</reference>
<feature type="region of interest" description="Disordered" evidence="1">
    <location>
        <begin position="1"/>
        <end position="21"/>
    </location>
</feature>
<dbReference type="EMBL" id="BAAADD010000010">
    <property type="protein sequence ID" value="GAA0582963.1"/>
    <property type="molecule type" value="Genomic_DNA"/>
</dbReference>
<name>A0ABN1F6D5_9PROT</name>
<gene>
    <name evidence="2" type="ORF">GCM10008942_34840</name>
</gene>
<proteinExistence type="predicted"/>
<evidence type="ECO:0000313" key="3">
    <source>
        <dbReference type="Proteomes" id="UP001499951"/>
    </source>
</evidence>
<comment type="caution">
    <text evidence="2">The sequence shown here is derived from an EMBL/GenBank/DDBJ whole genome shotgun (WGS) entry which is preliminary data.</text>
</comment>